<keyword evidence="2" id="KW-0732">Signal</keyword>
<feature type="domain" description="EGF-like" evidence="7">
    <location>
        <begin position="1144"/>
        <end position="1182"/>
    </location>
</feature>
<feature type="domain" description="EGF-like" evidence="7">
    <location>
        <begin position="1106"/>
        <end position="1142"/>
    </location>
</feature>
<feature type="disulfide bond" evidence="6">
    <location>
        <begin position="790"/>
        <end position="799"/>
    </location>
</feature>
<evidence type="ECO:0000256" key="4">
    <source>
        <dbReference type="ARBA" id="ARBA00023157"/>
    </source>
</evidence>
<dbReference type="Pfam" id="PF06119">
    <property type="entry name" value="NIDO"/>
    <property type="match status" value="1"/>
</dbReference>
<dbReference type="PANTHER" id="PTHR12916:SF9">
    <property type="entry name" value="NEUROGENIC LOCUS NOTCH HOMOLOG PROTEIN 1-RELATED"/>
    <property type="match status" value="1"/>
</dbReference>
<reference evidence="10" key="1">
    <citation type="submission" date="2022-08" db="UniProtKB">
        <authorList>
            <consortium name="EnsemblMetazoa"/>
        </authorList>
    </citation>
    <scope>IDENTIFICATION</scope>
    <source>
        <strain evidence="10">05x7-T-G4-1.051#20</strain>
    </source>
</reference>
<feature type="domain" description="EGF-like" evidence="7">
    <location>
        <begin position="1226"/>
        <end position="1262"/>
    </location>
</feature>
<feature type="disulfide bond" evidence="6">
    <location>
        <begin position="1018"/>
        <end position="1027"/>
    </location>
</feature>
<dbReference type="SMART" id="SM00181">
    <property type="entry name" value="EGF"/>
    <property type="match status" value="24"/>
</dbReference>
<dbReference type="GO" id="GO:0005112">
    <property type="term" value="F:Notch binding"/>
    <property type="evidence" value="ECO:0007669"/>
    <property type="project" value="TreeGrafter"/>
</dbReference>
<dbReference type="GO" id="GO:0005886">
    <property type="term" value="C:plasma membrane"/>
    <property type="evidence" value="ECO:0007669"/>
    <property type="project" value="UniProtKB-ARBA"/>
</dbReference>
<feature type="domain" description="NIDO" evidence="9">
    <location>
        <begin position="244"/>
        <end position="381"/>
    </location>
</feature>
<feature type="domain" description="EGF-like" evidence="7">
    <location>
        <begin position="840"/>
        <end position="876"/>
    </location>
</feature>
<evidence type="ECO:0000313" key="10">
    <source>
        <dbReference type="EnsemblMetazoa" id="G12925.1:cds"/>
    </source>
</evidence>
<dbReference type="FunFam" id="2.10.25.10:FF:000230">
    <property type="entry name" value="Delta-like protein"/>
    <property type="match status" value="1"/>
</dbReference>
<dbReference type="Pfam" id="PF12661">
    <property type="entry name" value="hEGF"/>
    <property type="match status" value="1"/>
</dbReference>
<dbReference type="PROSITE" id="PS50026">
    <property type="entry name" value="EGF_3"/>
    <property type="match status" value="23"/>
</dbReference>
<feature type="disulfide bond" evidence="6">
    <location>
        <begin position="1094"/>
        <end position="1103"/>
    </location>
</feature>
<feature type="disulfide bond" evidence="6">
    <location>
        <begin position="1172"/>
        <end position="1181"/>
    </location>
</feature>
<dbReference type="PROSITE" id="PS00022">
    <property type="entry name" value="EGF_1"/>
    <property type="match status" value="21"/>
</dbReference>
<dbReference type="FunFam" id="2.10.25.10:FF:000472">
    <property type="entry name" value="Uncharacterized protein, isoform A"/>
    <property type="match status" value="1"/>
</dbReference>
<dbReference type="EnsemblMetazoa" id="G12925.1">
    <property type="protein sequence ID" value="G12925.1:cds"/>
    <property type="gene ID" value="G12925"/>
</dbReference>
<feature type="domain" description="EGF-like" evidence="7">
    <location>
        <begin position="954"/>
        <end position="990"/>
    </location>
</feature>
<feature type="domain" description="EGF-like" evidence="7">
    <location>
        <begin position="690"/>
        <end position="726"/>
    </location>
</feature>
<dbReference type="Pfam" id="PF25024">
    <property type="entry name" value="EGF_TEN"/>
    <property type="match status" value="1"/>
</dbReference>
<keyword evidence="5" id="KW-0325">Glycoprotein</keyword>
<dbReference type="InterPro" id="IPR000152">
    <property type="entry name" value="EGF-type_Asp/Asn_hydroxyl_site"/>
</dbReference>
<dbReference type="GO" id="GO:0000902">
    <property type="term" value="P:cell morphogenesis"/>
    <property type="evidence" value="ECO:0007669"/>
    <property type="project" value="UniProtKB-ARBA"/>
</dbReference>
<feature type="disulfide bond" evidence="6">
    <location>
        <begin position="640"/>
        <end position="649"/>
    </location>
</feature>
<dbReference type="SMART" id="SM00539">
    <property type="entry name" value="NIDO"/>
    <property type="match status" value="1"/>
</dbReference>
<feature type="domain" description="EGF-like" evidence="7">
    <location>
        <begin position="878"/>
        <end position="914"/>
    </location>
</feature>
<feature type="domain" description="EGF-like" evidence="7">
    <location>
        <begin position="571"/>
        <end position="610"/>
    </location>
</feature>
<comment type="caution">
    <text evidence="6">Lacks conserved residue(s) required for the propagation of feature annotation.</text>
</comment>
<dbReference type="InterPro" id="IPR002035">
    <property type="entry name" value="VWF_A"/>
</dbReference>
<feature type="disulfide bond" evidence="6">
    <location>
        <begin position="407"/>
        <end position="416"/>
    </location>
</feature>
<feature type="disulfide bond" evidence="6">
    <location>
        <begin position="678"/>
        <end position="687"/>
    </location>
</feature>
<evidence type="ECO:0000256" key="5">
    <source>
        <dbReference type="ARBA" id="ARBA00023180"/>
    </source>
</evidence>
<dbReference type="FunFam" id="2.10.25.10:FF:000279">
    <property type="entry name" value="Neurogenic locus notch 1"/>
    <property type="match status" value="1"/>
</dbReference>
<feature type="domain" description="EGF-like" evidence="7">
    <location>
        <begin position="916"/>
        <end position="952"/>
    </location>
</feature>
<dbReference type="InterPro" id="IPR049883">
    <property type="entry name" value="NOTCH1_EGF-like"/>
</dbReference>
<feature type="disulfide bond" evidence="6">
    <location>
        <begin position="904"/>
        <end position="913"/>
    </location>
</feature>
<feature type="domain" description="EGF-like" evidence="7">
    <location>
        <begin position="1030"/>
        <end position="1066"/>
    </location>
</feature>
<feature type="disulfide bond" evidence="6">
    <location>
        <begin position="1132"/>
        <end position="1141"/>
    </location>
</feature>
<keyword evidence="4 6" id="KW-1015">Disulfide bond</keyword>
<dbReference type="PROSITE" id="PS00010">
    <property type="entry name" value="ASX_HYDROXYL"/>
    <property type="match status" value="17"/>
</dbReference>
<dbReference type="FunFam" id="2.10.25.10:FF:000125">
    <property type="entry name" value="Neurogenic locus notch protein-like"/>
    <property type="match status" value="4"/>
</dbReference>
<dbReference type="Gene3D" id="3.40.50.410">
    <property type="entry name" value="von Willebrand factor, type A domain"/>
    <property type="match status" value="2"/>
</dbReference>
<dbReference type="InterPro" id="IPR001881">
    <property type="entry name" value="EGF-like_Ca-bd_dom"/>
</dbReference>
<feature type="domain" description="EGF-like" evidence="7">
    <location>
        <begin position="419"/>
        <end position="454"/>
    </location>
</feature>
<dbReference type="FunFam" id="2.10.25.10:FF:000151">
    <property type="entry name" value="FAT atypical cadherin 4"/>
    <property type="match status" value="1"/>
</dbReference>
<dbReference type="FunFam" id="2.10.25.10:FF:000173">
    <property type="entry name" value="Neurogenic locus notch protein 2"/>
    <property type="match status" value="1"/>
</dbReference>
<feature type="disulfide bond" evidence="6">
    <location>
        <begin position="1214"/>
        <end position="1223"/>
    </location>
</feature>
<dbReference type="FunFam" id="2.10.25.10:FF:000066">
    <property type="entry name" value="FAT atypical cadherin 4"/>
    <property type="match status" value="3"/>
</dbReference>
<dbReference type="PROSITE" id="PS01187">
    <property type="entry name" value="EGF_CA"/>
    <property type="match status" value="6"/>
</dbReference>
<evidence type="ECO:0000256" key="1">
    <source>
        <dbReference type="ARBA" id="ARBA00022536"/>
    </source>
</evidence>
<evidence type="ECO:0000259" key="9">
    <source>
        <dbReference type="PROSITE" id="PS51220"/>
    </source>
</evidence>
<evidence type="ECO:0000313" key="11">
    <source>
        <dbReference type="Proteomes" id="UP000005408"/>
    </source>
</evidence>
<feature type="domain" description="VWFA" evidence="8">
    <location>
        <begin position="1502"/>
        <end position="1693"/>
    </location>
</feature>
<dbReference type="GO" id="GO:0007160">
    <property type="term" value="P:cell-matrix adhesion"/>
    <property type="evidence" value="ECO:0007669"/>
    <property type="project" value="InterPro"/>
</dbReference>
<dbReference type="InterPro" id="IPR000742">
    <property type="entry name" value="EGF"/>
</dbReference>
<feature type="disulfide bond" evidence="6">
    <location>
        <begin position="1290"/>
        <end position="1299"/>
    </location>
</feature>
<feature type="domain" description="EGF-like" evidence="7">
    <location>
        <begin position="381"/>
        <end position="417"/>
    </location>
</feature>
<dbReference type="Pfam" id="PF07645">
    <property type="entry name" value="EGF_CA"/>
    <property type="match status" value="11"/>
</dbReference>
<dbReference type="FunFam" id="2.10.25.10:FF:000031">
    <property type="entry name" value="neurogenic locus notch homolog protein 3"/>
    <property type="match status" value="1"/>
</dbReference>
<feature type="domain" description="EGF-like" evidence="7">
    <location>
        <begin position="1068"/>
        <end position="1104"/>
    </location>
</feature>
<feature type="disulfide bond" evidence="6">
    <location>
        <begin position="980"/>
        <end position="989"/>
    </location>
</feature>
<name>A0A8W8I794_MAGGI</name>
<feature type="domain" description="VWFA" evidence="8">
    <location>
        <begin position="1310"/>
        <end position="1487"/>
    </location>
</feature>
<dbReference type="PROSITE" id="PS50234">
    <property type="entry name" value="VWFA"/>
    <property type="match status" value="2"/>
</dbReference>
<dbReference type="GO" id="GO:0042063">
    <property type="term" value="P:gliogenesis"/>
    <property type="evidence" value="ECO:0007669"/>
    <property type="project" value="UniProtKB-ARBA"/>
</dbReference>
<feature type="disulfide bond" evidence="6">
    <location>
        <begin position="423"/>
        <end position="433"/>
    </location>
</feature>
<feature type="disulfide bond" evidence="6">
    <location>
        <begin position="1252"/>
        <end position="1261"/>
    </location>
</feature>
<evidence type="ECO:0000256" key="2">
    <source>
        <dbReference type="ARBA" id="ARBA00022729"/>
    </source>
</evidence>
<dbReference type="Pfam" id="PF00092">
    <property type="entry name" value="VWA"/>
    <property type="match status" value="2"/>
</dbReference>
<feature type="domain" description="EGF-like" evidence="7">
    <location>
        <begin position="652"/>
        <end position="688"/>
    </location>
</feature>
<feature type="domain" description="EGF-like" evidence="7">
    <location>
        <begin position="456"/>
        <end position="492"/>
    </location>
</feature>
<feature type="domain" description="EGF-like" evidence="7">
    <location>
        <begin position="494"/>
        <end position="531"/>
    </location>
</feature>
<dbReference type="GO" id="GO:0005509">
    <property type="term" value="F:calcium ion binding"/>
    <property type="evidence" value="ECO:0007669"/>
    <property type="project" value="InterPro"/>
</dbReference>
<dbReference type="Pfam" id="PF00008">
    <property type="entry name" value="EGF"/>
    <property type="match status" value="4"/>
</dbReference>
<dbReference type="InterPro" id="IPR009030">
    <property type="entry name" value="Growth_fac_rcpt_cys_sf"/>
</dbReference>
<keyword evidence="11" id="KW-1185">Reference proteome</keyword>
<feature type="domain" description="EGF-like" evidence="7">
    <location>
        <begin position="728"/>
        <end position="764"/>
    </location>
</feature>
<dbReference type="Gene3D" id="2.10.25.10">
    <property type="entry name" value="Laminin"/>
    <property type="match status" value="23"/>
</dbReference>
<feature type="domain" description="EGF-like" evidence="7">
    <location>
        <begin position="765"/>
        <end position="800"/>
    </location>
</feature>
<dbReference type="PROSITE" id="PS01186">
    <property type="entry name" value="EGF_2"/>
    <property type="match status" value="15"/>
</dbReference>
<feature type="domain" description="EGF-like" evidence="7">
    <location>
        <begin position="992"/>
        <end position="1028"/>
    </location>
</feature>
<dbReference type="InterPro" id="IPR036465">
    <property type="entry name" value="vWFA_dom_sf"/>
</dbReference>
<feature type="disulfide bond" evidence="6">
    <location>
        <begin position="866"/>
        <end position="875"/>
    </location>
</feature>
<feature type="disulfide bond" evidence="6">
    <location>
        <begin position="559"/>
        <end position="568"/>
    </location>
</feature>
<evidence type="ECO:0000259" key="7">
    <source>
        <dbReference type="PROSITE" id="PS50026"/>
    </source>
</evidence>
<dbReference type="SUPFAM" id="SSF57196">
    <property type="entry name" value="EGF/Laminin"/>
    <property type="match status" value="11"/>
</dbReference>
<feature type="domain" description="EGF-like" evidence="7">
    <location>
        <begin position="533"/>
        <end position="569"/>
    </location>
</feature>
<dbReference type="SMART" id="SM00327">
    <property type="entry name" value="VWA"/>
    <property type="match status" value="2"/>
</dbReference>
<feature type="disulfide bond" evidence="6">
    <location>
        <begin position="482"/>
        <end position="491"/>
    </location>
</feature>
<accession>A0A8W8I794</accession>
<dbReference type="InterPro" id="IPR018097">
    <property type="entry name" value="EGF_Ca-bd_CS"/>
</dbReference>
<evidence type="ECO:0000256" key="6">
    <source>
        <dbReference type="PROSITE-ProRule" id="PRU00076"/>
    </source>
</evidence>
<dbReference type="SMART" id="SM00179">
    <property type="entry name" value="EGF_CA"/>
    <property type="match status" value="23"/>
</dbReference>
<dbReference type="Proteomes" id="UP000005408">
    <property type="component" value="Unassembled WGS sequence"/>
</dbReference>
<dbReference type="SUPFAM" id="SSF57184">
    <property type="entry name" value="Growth factor receptor domain"/>
    <property type="match status" value="4"/>
</dbReference>
<dbReference type="InterPro" id="IPR003886">
    <property type="entry name" value="NIDO_dom"/>
</dbReference>
<keyword evidence="3" id="KW-0677">Repeat</keyword>
<keyword evidence="1 6" id="KW-0245">EGF-like domain</keyword>
<feature type="disulfide bond" evidence="6">
    <location>
        <begin position="1056"/>
        <end position="1065"/>
    </location>
</feature>
<dbReference type="FunFam" id="2.10.25.10:FF:000122">
    <property type="entry name" value="Protein crumbs homolog 2"/>
    <property type="match status" value="1"/>
</dbReference>
<dbReference type="GO" id="GO:0007219">
    <property type="term" value="P:Notch signaling pathway"/>
    <property type="evidence" value="ECO:0007669"/>
    <property type="project" value="TreeGrafter"/>
</dbReference>
<evidence type="ECO:0000256" key="3">
    <source>
        <dbReference type="ARBA" id="ARBA00022737"/>
    </source>
</evidence>
<protein>
    <submittedName>
        <fullName evidence="10">Uncharacterized protein</fullName>
    </submittedName>
</protein>
<feature type="disulfide bond" evidence="6">
    <location>
        <begin position="754"/>
        <end position="763"/>
    </location>
</feature>
<feature type="disulfide bond" evidence="6">
    <location>
        <begin position="716"/>
        <end position="725"/>
    </location>
</feature>
<feature type="domain" description="EGF-like" evidence="7">
    <location>
        <begin position="1184"/>
        <end position="1224"/>
    </location>
</feature>
<dbReference type="InterPro" id="IPR013032">
    <property type="entry name" value="EGF-like_CS"/>
</dbReference>
<dbReference type="PANTHER" id="PTHR12916">
    <property type="entry name" value="CYTOCHROME C OXIDASE POLYPEPTIDE VIC-2"/>
    <property type="match status" value="1"/>
</dbReference>
<evidence type="ECO:0000259" key="8">
    <source>
        <dbReference type="PROSITE" id="PS50234"/>
    </source>
</evidence>
<dbReference type="GO" id="GO:0048666">
    <property type="term" value="P:neuron development"/>
    <property type="evidence" value="ECO:0007669"/>
    <property type="project" value="UniProtKB-ARBA"/>
</dbReference>
<proteinExistence type="predicted"/>
<dbReference type="CDD" id="cd01450">
    <property type="entry name" value="vWFA_subfamily_ECM"/>
    <property type="match status" value="2"/>
</dbReference>
<dbReference type="SUPFAM" id="SSF53300">
    <property type="entry name" value="vWA-like"/>
    <property type="match status" value="2"/>
</dbReference>
<dbReference type="PROSITE" id="PS51220">
    <property type="entry name" value="NIDO"/>
    <property type="match status" value="1"/>
</dbReference>
<feature type="domain" description="EGF-like" evidence="7">
    <location>
        <begin position="1264"/>
        <end position="1300"/>
    </location>
</feature>
<dbReference type="PRINTS" id="PR01983">
    <property type="entry name" value="NOTCH"/>
</dbReference>
<dbReference type="CDD" id="cd00054">
    <property type="entry name" value="EGF_CA"/>
    <property type="match status" value="20"/>
</dbReference>
<sequence>MSLLWECRHLRLSAHTSRQIPWDRGAGQNLPQRSPFGIQELLGLGSNEESERLRVSEAMIGPYLSSSLEASRGSGLKDSPPLPPYSSWRSSFLSALTSTAHSVLNLTPCHKNGYQARIFICEYTNSRVVKRSATRPQNKTVGKRRRRSDVTGVYEMDTLLTLPGLMLLFFLLKESNAYSYYTTAGQIMVSDDTVTTVNVSGGIPFGKKIFNQVHFSTNGLVTFESRVYTYTPPSTPQTYHLLAPYWTDLYPLGSNGAYVYYRVSGQSDIDKASHDVRTFANIPSFQAKWVLVVTWSTTPFFPKADGPRVTVQCVLITDHVSTYTIYHYIDVNIANQGRNIRMGYNNNDLTPYSFTDSAYRMSLFPGNTGLTGVWFFTLATDGNDCYPIPCLNGGSCQDLYGDFTCYCPSGYTGKRCQTDIDECIAQPCYHGSCHNTQGSYYCSCSVGWTGQHCDIDINECLNVGICNHGTCENTDGSFHCKCLFGWSGPRCDQDIDECAVSSPCCNGGSCVNNPGSFSCSCALGWTGTVCEKDVDECSGIPCSNSGVCYNTPGSYFCNCRHGFTDDYCNTDTDECTTSQICQNGGTCIDKPGYSVCECDSRQGVTGRYCEQDIQECSLGITACQRNSTCTNTQGSFNCTCAKTDKGEFCQNERNACEFSPCKNGGRCEIVNATFFCRCPFGYTGDRCETDANECSLHACKNNGTCQNTNGSFTCNCTSGFRGPSCNEDVNECLSSPCGNNSLCVNTYGGFVCVCLHGFHGDLCETGPCSNVSCENNGTCIKFGISAICGCPPGFTGVYCGQEVNECDLDPCPENFTCNNTVTSFDCLYCNVSSDSCTTDVTHVCSSSPCQNEGLCLVRNDSFTCVCTQGWTGNNCESAIDNCQNVTCQNNGSCASMFDNSSCVCQPGFNGEFCETDIDECLYNPCFNGGNCTNQNGSFSCACTTGFQGLQCENEIDHCTSTPCLNNGTCSTRNGTFDCTCSKGWIGRMCEQDVDECLTNPCFGSSTCVNVAGSFHCLCPPDREGTHCELDYDECQSNPCQHAGICINLSGGFACVCAAGFTGSVCETDIDECLNDPCNNNGTCINTEGSYHCYCGTAWTGDSCQTDVDECTLIGCRNNGTCTNTDGSYRCQCDAYYTGAYCEEDINECVVQPDICKNGGTCENLCGSYKCHCTKGNSGYNCDGDVNECLEWTIEPPCKHGGLCTNTKGSFYCNCTSNWTGSVCDEDVNECRQFPCQNNGTCYNFDGGFNCTCTPGFTGALCEIDINECLSYPCQNHATCINTHGSYYCKCGENWDGKLCEIDLCDTKPAELIIVVDTTLSTSEEVFQQQKDFISNMISRLTLADDKFKVAIASYGTSTTIDISFDSYGNNKTMLLDRVSKLSFVNGTTDIHNASYTVRDMLNVSRASNHFVLFFTDGMPSDLQLALNGTGELRARLSNSSSLSELMFVSFGNDVRHEGLKRMSGDPMLRDIFTHISMDPMYHVMKKLVHNRCTACYSQEMLDVIFVLDISSRLTQETFSGSLRIINSILDSIKPFVLLGPNNTQMGAVHFSNEPFLLMQLNETYDYNHFASKMMGIVQDNREFTNSSSEVARALEYAKTCLTTKEYGARDSSRKLLVHLYTGFDSNVTETVAVTQSLTREQITVISIGVGKEYNDDDVLSTASSAFHAFFADYDDSNNRWGLTDVELKFISKLDSLVCSERVNS</sequence>
<organism evidence="10 11">
    <name type="scientific">Magallana gigas</name>
    <name type="common">Pacific oyster</name>
    <name type="synonym">Crassostrea gigas</name>
    <dbReference type="NCBI Taxonomy" id="29159"/>
    <lineage>
        <taxon>Eukaryota</taxon>
        <taxon>Metazoa</taxon>
        <taxon>Spiralia</taxon>
        <taxon>Lophotrochozoa</taxon>
        <taxon>Mollusca</taxon>
        <taxon>Bivalvia</taxon>
        <taxon>Autobranchia</taxon>
        <taxon>Pteriomorphia</taxon>
        <taxon>Ostreida</taxon>
        <taxon>Ostreoidea</taxon>
        <taxon>Ostreidae</taxon>
        <taxon>Magallana</taxon>
    </lineage>
</organism>
<feature type="disulfide bond" evidence="6">
    <location>
        <begin position="942"/>
        <end position="951"/>
    </location>
</feature>
<feature type="disulfide bond" evidence="6">
    <location>
        <begin position="521"/>
        <end position="530"/>
    </location>
</feature>
<feature type="domain" description="EGF-like" evidence="7">
    <location>
        <begin position="612"/>
        <end position="650"/>
    </location>
</feature>
<feature type="disulfide bond" evidence="6">
    <location>
        <begin position="444"/>
        <end position="453"/>
    </location>
</feature>